<dbReference type="InterPro" id="IPR011146">
    <property type="entry name" value="HIT-like"/>
</dbReference>
<dbReference type="Pfam" id="PF01230">
    <property type="entry name" value="HIT"/>
    <property type="match status" value="1"/>
</dbReference>
<evidence type="ECO:0000313" key="3">
    <source>
        <dbReference type="EMBL" id="PQJ29531.1"/>
    </source>
</evidence>
<sequence>METFKLNERLEKGGIDFGCHGICRMLLKNNSHFLWFILVPEIDPSITEIHQLSEAQYDSINHSTRFVAGFLSDRFSPEKINVGNIGNVIRQMHIHVIGRISSDPAWPSVVWACSEKQPYSEVRIAEIKSLYSAYSGENNL</sequence>
<comment type="caution">
    <text evidence="3">The sequence shown here is derived from an EMBL/GenBank/DDBJ whole genome shotgun (WGS) entry which is preliminary data.</text>
</comment>
<reference evidence="3 4" key="1">
    <citation type="submission" date="2016-12" db="EMBL/GenBank/DDBJ databases">
        <title>Study of bacterial adaptation to deep sea.</title>
        <authorList>
            <person name="Song J."/>
            <person name="Yoshizawa S."/>
            <person name="Kogure K."/>
        </authorList>
    </citation>
    <scope>NUCLEOTIDE SEQUENCE [LARGE SCALE GENOMIC DNA]</scope>
    <source>
        <strain evidence="3 4">SAORIC-165</strain>
    </source>
</reference>
<dbReference type="PIRSF" id="PIRSF000714">
    <property type="entry name" value="HIT"/>
    <property type="match status" value="1"/>
</dbReference>
<keyword evidence="4" id="KW-1185">Reference proteome</keyword>
<dbReference type="AlphaFoldDB" id="A0A2S7U524"/>
<dbReference type="OrthoDB" id="9799145at2"/>
<dbReference type="SUPFAM" id="SSF54197">
    <property type="entry name" value="HIT-like"/>
    <property type="match status" value="1"/>
</dbReference>
<dbReference type="PROSITE" id="PS51084">
    <property type="entry name" value="HIT_2"/>
    <property type="match status" value="1"/>
</dbReference>
<dbReference type="RefSeq" id="WP_105044032.1">
    <property type="nucleotide sequence ID" value="NZ_MQWA01000001.1"/>
</dbReference>
<organism evidence="3 4">
    <name type="scientific">Rubritalea profundi</name>
    <dbReference type="NCBI Taxonomy" id="1658618"/>
    <lineage>
        <taxon>Bacteria</taxon>
        <taxon>Pseudomonadati</taxon>
        <taxon>Verrucomicrobiota</taxon>
        <taxon>Verrucomicrobiia</taxon>
        <taxon>Verrucomicrobiales</taxon>
        <taxon>Rubritaleaceae</taxon>
        <taxon>Rubritalea</taxon>
    </lineage>
</organism>
<dbReference type="EMBL" id="MQWA01000001">
    <property type="protein sequence ID" value="PQJ29531.1"/>
    <property type="molecule type" value="Genomic_DNA"/>
</dbReference>
<name>A0A2S7U524_9BACT</name>
<evidence type="ECO:0000259" key="2">
    <source>
        <dbReference type="PROSITE" id="PS51084"/>
    </source>
</evidence>
<dbReference type="GO" id="GO:0003824">
    <property type="term" value="F:catalytic activity"/>
    <property type="evidence" value="ECO:0007669"/>
    <property type="project" value="InterPro"/>
</dbReference>
<evidence type="ECO:0000313" key="4">
    <source>
        <dbReference type="Proteomes" id="UP000239907"/>
    </source>
</evidence>
<dbReference type="InterPro" id="IPR036265">
    <property type="entry name" value="HIT-like_sf"/>
</dbReference>
<dbReference type="InterPro" id="IPR026026">
    <property type="entry name" value="HIT_Hint"/>
</dbReference>
<evidence type="ECO:0000256" key="1">
    <source>
        <dbReference type="PROSITE-ProRule" id="PRU00464"/>
    </source>
</evidence>
<protein>
    <recommendedName>
        <fullName evidence="2">HIT domain-containing protein</fullName>
    </recommendedName>
</protein>
<dbReference type="Gene3D" id="3.30.428.10">
    <property type="entry name" value="HIT-like"/>
    <property type="match status" value="1"/>
</dbReference>
<comment type="caution">
    <text evidence="1">Lacks conserved residue(s) required for the propagation of feature annotation.</text>
</comment>
<feature type="domain" description="HIT" evidence="2">
    <location>
        <begin position="37"/>
        <end position="106"/>
    </location>
</feature>
<accession>A0A2S7U524</accession>
<proteinExistence type="predicted"/>
<gene>
    <name evidence="3" type="ORF">BSZ32_14205</name>
</gene>
<dbReference type="Proteomes" id="UP000239907">
    <property type="component" value="Unassembled WGS sequence"/>
</dbReference>